<dbReference type="PANTHER" id="PTHR43037:SF3">
    <property type="entry name" value="FERULOYL ESTERASE B"/>
    <property type="match status" value="1"/>
</dbReference>
<evidence type="ECO:0000256" key="1">
    <source>
        <dbReference type="ARBA" id="ARBA00004613"/>
    </source>
</evidence>
<dbReference type="InterPro" id="IPR029058">
    <property type="entry name" value="AB_hydrolase_fold"/>
</dbReference>
<dbReference type="EMBL" id="CABFNP030000416">
    <property type="protein sequence ID" value="CAI6013833.1"/>
    <property type="molecule type" value="Genomic_DNA"/>
</dbReference>
<dbReference type="GO" id="GO:0052689">
    <property type="term" value="F:carboxylic ester hydrolase activity"/>
    <property type="evidence" value="ECO:0007669"/>
    <property type="project" value="UniProtKB-KW"/>
</dbReference>
<dbReference type="Gene3D" id="3.40.50.1820">
    <property type="entry name" value="alpha/beta hydrolase"/>
    <property type="match status" value="1"/>
</dbReference>
<comment type="subcellular location">
    <subcellularLocation>
        <location evidence="1">Secreted</location>
    </subcellularLocation>
</comment>
<evidence type="ECO:0000256" key="5">
    <source>
        <dbReference type="ARBA" id="ARBA00022801"/>
    </source>
</evidence>
<accession>A0AA35LNL7</accession>
<dbReference type="InterPro" id="IPR010126">
    <property type="entry name" value="Esterase_phb"/>
</dbReference>
<dbReference type="InterPro" id="IPR050955">
    <property type="entry name" value="Plant_Biomass_Hydrol_Est"/>
</dbReference>
<dbReference type="Pfam" id="PF10503">
    <property type="entry name" value="Esterase_PHB"/>
    <property type="match status" value="1"/>
</dbReference>
<feature type="signal peptide" evidence="9">
    <location>
        <begin position="1"/>
        <end position="20"/>
    </location>
</feature>
<feature type="chain" id="PRO_5041367294" description="Carboxylic ester hydrolase" evidence="9">
    <location>
        <begin position="21"/>
        <end position="311"/>
    </location>
</feature>
<dbReference type="PANTHER" id="PTHR43037">
    <property type="entry name" value="UNNAMED PRODUCT-RELATED"/>
    <property type="match status" value="1"/>
</dbReference>
<comment type="caution">
    <text evidence="10">The sequence shown here is derived from an EMBL/GenBank/DDBJ whole genome shotgun (WGS) entry which is preliminary data.</text>
</comment>
<organism evidence="10 11">
    <name type="scientific">Clonostachys chloroleuca</name>
    <dbReference type="NCBI Taxonomy" id="1926264"/>
    <lineage>
        <taxon>Eukaryota</taxon>
        <taxon>Fungi</taxon>
        <taxon>Dikarya</taxon>
        <taxon>Ascomycota</taxon>
        <taxon>Pezizomycotina</taxon>
        <taxon>Sordariomycetes</taxon>
        <taxon>Hypocreomycetidae</taxon>
        <taxon>Hypocreales</taxon>
        <taxon>Bionectriaceae</taxon>
        <taxon>Clonostachys</taxon>
    </lineage>
</organism>
<keyword evidence="7" id="KW-0119">Carbohydrate metabolism</keyword>
<evidence type="ECO:0000256" key="2">
    <source>
        <dbReference type="ARBA" id="ARBA00022487"/>
    </source>
</evidence>
<evidence type="ECO:0000256" key="8">
    <source>
        <dbReference type="ARBA" id="ARBA00023326"/>
    </source>
</evidence>
<keyword evidence="11" id="KW-1185">Reference proteome</keyword>
<dbReference type="SUPFAM" id="SSF53474">
    <property type="entry name" value="alpha/beta-Hydrolases"/>
    <property type="match status" value="2"/>
</dbReference>
<keyword evidence="4 9" id="KW-0732">Signal</keyword>
<evidence type="ECO:0000313" key="11">
    <source>
        <dbReference type="Proteomes" id="UP001160390"/>
    </source>
</evidence>
<evidence type="ECO:0000256" key="4">
    <source>
        <dbReference type="ARBA" id="ARBA00022729"/>
    </source>
</evidence>
<gene>
    <name evidence="10" type="ORF">CCHLO57077_00017453</name>
</gene>
<evidence type="ECO:0000256" key="6">
    <source>
        <dbReference type="ARBA" id="ARBA00023180"/>
    </source>
</evidence>
<reference evidence="10" key="1">
    <citation type="submission" date="2023-01" db="EMBL/GenBank/DDBJ databases">
        <authorList>
            <person name="Piombo E."/>
        </authorList>
    </citation>
    <scope>NUCLEOTIDE SEQUENCE</scope>
</reference>
<name>A0AA35LNL7_9HYPO</name>
<evidence type="ECO:0000256" key="9">
    <source>
        <dbReference type="SAM" id="SignalP"/>
    </source>
</evidence>
<keyword evidence="6" id="KW-0325">Glycoprotein</keyword>
<keyword evidence="2" id="KW-0719">Serine esterase</keyword>
<keyword evidence="8" id="KW-0624">Polysaccharide degradation</keyword>
<dbReference type="GO" id="GO:0005576">
    <property type="term" value="C:extracellular region"/>
    <property type="evidence" value="ECO:0007669"/>
    <property type="project" value="UniProtKB-SubCell"/>
</dbReference>
<dbReference type="Proteomes" id="UP001160390">
    <property type="component" value="Unassembled WGS sequence"/>
</dbReference>
<evidence type="ECO:0000256" key="7">
    <source>
        <dbReference type="ARBA" id="ARBA00023277"/>
    </source>
</evidence>
<dbReference type="AlphaFoldDB" id="A0AA35LNL7"/>
<keyword evidence="3" id="KW-0964">Secreted</keyword>
<proteinExistence type="predicted"/>
<keyword evidence="5" id="KW-0378">Hydrolase</keyword>
<dbReference type="GO" id="GO:0000272">
    <property type="term" value="P:polysaccharide catabolic process"/>
    <property type="evidence" value="ECO:0007669"/>
    <property type="project" value="UniProtKB-KW"/>
</dbReference>
<evidence type="ECO:0008006" key="12">
    <source>
        <dbReference type="Google" id="ProtNLM"/>
    </source>
</evidence>
<evidence type="ECO:0000256" key="3">
    <source>
        <dbReference type="ARBA" id="ARBA00022525"/>
    </source>
</evidence>
<evidence type="ECO:0000313" key="10">
    <source>
        <dbReference type="EMBL" id="CAI6013833.1"/>
    </source>
</evidence>
<protein>
    <recommendedName>
        <fullName evidence="12">Carboxylic ester hydrolase</fullName>
    </recommendedName>
</protein>
<sequence length="311" mass="34026">MLPMLSTIATLLVGSSFTFAQTLQDVTDFGPVYETSLTMKIYVPSELPSNPAILLAWHWKRTQLTYSTIFGQLHGCGGSGQQYFSSTKYTGLADAHGVILIYPSTPKDSNCWDNHSNKSLSHGGHGDTEVLINMVDYIVDEYNADANRVFVVGTSSGCMMTNSLSATYPDRVAAVSCYSGVAAGCLAGQKGSSPISSDRECSNGNVQKTGEEWAKQVHAMYPGYDGNYPRFLTWHGNADTLVFYQNLIEQLKEWSTIQGVEFSKNETDTPEKGYTKMVYGDGTKLVGISADGVGHVVPNHEEEDFKWFGLI</sequence>